<dbReference type="PANTHER" id="PTHR43022">
    <property type="entry name" value="PROTEIN SMF"/>
    <property type="match status" value="1"/>
</dbReference>
<proteinExistence type="inferred from homology"/>
<keyword evidence="5" id="KW-1185">Reference proteome</keyword>
<dbReference type="Gene3D" id="1.10.10.10">
    <property type="entry name" value="Winged helix-like DNA-binding domain superfamily/Winged helix DNA-binding domain"/>
    <property type="match status" value="1"/>
</dbReference>
<comment type="caution">
    <text evidence="4">The sequence shown here is derived from an EMBL/GenBank/DDBJ whole genome shotgun (WGS) entry which is preliminary data.</text>
</comment>
<protein>
    <submittedName>
        <fullName evidence="4">DNA-processing protein DprA</fullName>
    </submittedName>
</protein>
<dbReference type="GO" id="GO:0009294">
    <property type="term" value="P:DNA-mediated transformation"/>
    <property type="evidence" value="ECO:0007669"/>
    <property type="project" value="InterPro"/>
</dbReference>
<reference evidence="4" key="1">
    <citation type="submission" date="2022-11" db="EMBL/GenBank/DDBJ databases">
        <title>Parathalassolutuus dongxingensis gen. nov., sp. nov., a novel member of family Oceanospirillaceae isolated from a coastal shrimp pond in Guangxi, China.</title>
        <authorList>
            <person name="Chen H."/>
        </authorList>
    </citation>
    <scope>NUCLEOTIDE SEQUENCE</scope>
    <source>
        <strain evidence="4">G-43</strain>
    </source>
</reference>
<dbReference type="AlphaFoldDB" id="A0A9X3ECW4"/>
<dbReference type="InterPro" id="IPR036388">
    <property type="entry name" value="WH-like_DNA-bd_sf"/>
</dbReference>
<sequence>MDERTQSLYRAWWRLARLPGVGTVTLSELRQNLQSPYDLPDQGVDLLAAAGLNPAACERWLHDASLDQGFDVLLNWCLQPGQGVLLAGMDHYPEALAALSDAPTFLYWRGQLALLDMPCVAIVGSRNPTPYARDWAFQCGRDLAAAGVCVVSGLALGIDGAAHEGALSTGTTIAVLGCGADVAYPKRHNNLMQRIAHQGLLLSEFAPGTQPLAAHFPARNRIVSGLCQAVVVAEAAVKSGSLITARLAASQGRDVMALPGAVTNPLSHGCHQLIRDGALLVQNASEVLEGVGIFQLSVTHAPDSVVCMPVPELVTLVDYQGTSVDVLAIRSGLAIAQLLPRLMEYELDGWLQKQAGGYRRLR</sequence>
<gene>
    <name evidence="4" type="primary">dprA</name>
    <name evidence="4" type="ORF">OUO13_08805</name>
</gene>
<feature type="domain" description="Smf/DprA SLOG" evidence="2">
    <location>
        <begin position="86"/>
        <end position="290"/>
    </location>
</feature>
<feature type="domain" description="DprA winged helix" evidence="3">
    <location>
        <begin position="313"/>
        <end position="357"/>
    </location>
</feature>
<dbReference type="InterPro" id="IPR041614">
    <property type="entry name" value="DprA_WH"/>
</dbReference>
<dbReference type="InterPro" id="IPR057666">
    <property type="entry name" value="DrpA_SLOG"/>
</dbReference>
<dbReference type="InterPro" id="IPR003488">
    <property type="entry name" value="DprA"/>
</dbReference>
<dbReference type="EMBL" id="JAPNOA010000025">
    <property type="protein sequence ID" value="MCY0965283.1"/>
    <property type="molecule type" value="Genomic_DNA"/>
</dbReference>
<dbReference type="PANTHER" id="PTHR43022:SF1">
    <property type="entry name" value="PROTEIN SMF"/>
    <property type="match status" value="1"/>
</dbReference>
<evidence type="ECO:0000259" key="3">
    <source>
        <dbReference type="Pfam" id="PF17782"/>
    </source>
</evidence>
<dbReference type="RefSeq" id="WP_283173496.1">
    <property type="nucleotide sequence ID" value="NZ_JAPNOA010000025.1"/>
</dbReference>
<dbReference type="Proteomes" id="UP001150830">
    <property type="component" value="Unassembled WGS sequence"/>
</dbReference>
<name>A0A9X3ECW4_9GAMM</name>
<dbReference type="Pfam" id="PF17782">
    <property type="entry name" value="WHD_DprA"/>
    <property type="match status" value="1"/>
</dbReference>
<dbReference type="SUPFAM" id="SSF102405">
    <property type="entry name" value="MCP/YpsA-like"/>
    <property type="match status" value="1"/>
</dbReference>
<comment type="similarity">
    <text evidence="1">Belongs to the DprA/Smf family.</text>
</comment>
<dbReference type="Pfam" id="PF02481">
    <property type="entry name" value="DNA_processg_A"/>
    <property type="match status" value="1"/>
</dbReference>
<evidence type="ECO:0000259" key="2">
    <source>
        <dbReference type="Pfam" id="PF02481"/>
    </source>
</evidence>
<evidence type="ECO:0000313" key="5">
    <source>
        <dbReference type="Proteomes" id="UP001150830"/>
    </source>
</evidence>
<dbReference type="Gene3D" id="3.40.50.450">
    <property type="match status" value="1"/>
</dbReference>
<evidence type="ECO:0000313" key="4">
    <source>
        <dbReference type="EMBL" id="MCY0965283.1"/>
    </source>
</evidence>
<accession>A0A9X3ECW4</accession>
<organism evidence="4 5">
    <name type="scientific">Parathalassolituus penaei</name>
    <dbReference type="NCBI Taxonomy" id="2997323"/>
    <lineage>
        <taxon>Bacteria</taxon>
        <taxon>Pseudomonadati</taxon>
        <taxon>Pseudomonadota</taxon>
        <taxon>Gammaproteobacteria</taxon>
        <taxon>Oceanospirillales</taxon>
        <taxon>Oceanospirillaceae</taxon>
        <taxon>Parathalassolituus</taxon>
    </lineage>
</organism>
<evidence type="ECO:0000256" key="1">
    <source>
        <dbReference type="ARBA" id="ARBA00006525"/>
    </source>
</evidence>
<dbReference type="NCBIfam" id="TIGR00732">
    <property type="entry name" value="dprA"/>
    <property type="match status" value="1"/>
</dbReference>